<dbReference type="InterPro" id="IPR003137">
    <property type="entry name" value="PA_domain"/>
</dbReference>
<dbReference type="PROSITE" id="PS51257">
    <property type="entry name" value="PROKAR_LIPOPROTEIN"/>
    <property type="match status" value="1"/>
</dbReference>
<evidence type="ECO:0000313" key="14">
    <source>
        <dbReference type="EMBL" id="AKT37265.1"/>
    </source>
</evidence>
<dbReference type="InterPro" id="IPR023828">
    <property type="entry name" value="Peptidase_S8_Ser-AS"/>
</dbReference>
<comment type="similarity">
    <text evidence="1 9 10">Belongs to the peptidase S8 family.</text>
</comment>
<keyword evidence="2" id="KW-0134">Cell wall</keyword>
<dbReference type="Pfam" id="PF00082">
    <property type="entry name" value="Peptidase_S8"/>
    <property type="match status" value="1"/>
</dbReference>
<evidence type="ECO:0000256" key="7">
    <source>
        <dbReference type="ARBA" id="ARBA00022825"/>
    </source>
</evidence>
<dbReference type="GO" id="GO:0004252">
    <property type="term" value="F:serine-type endopeptidase activity"/>
    <property type="evidence" value="ECO:0007669"/>
    <property type="project" value="UniProtKB-UniRule"/>
</dbReference>
<dbReference type="RefSeq" id="WP_050429656.1">
    <property type="nucleotide sequence ID" value="NZ_CP012159.1"/>
</dbReference>
<evidence type="ECO:0000256" key="3">
    <source>
        <dbReference type="ARBA" id="ARBA00022525"/>
    </source>
</evidence>
<feature type="domain" description="PA" evidence="12">
    <location>
        <begin position="366"/>
        <end position="451"/>
    </location>
</feature>
<dbReference type="Pfam" id="PF02225">
    <property type="entry name" value="PA"/>
    <property type="match status" value="1"/>
</dbReference>
<dbReference type="SUPFAM" id="SSF52743">
    <property type="entry name" value="Subtilisin-like"/>
    <property type="match status" value="1"/>
</dbReference>
<dbReference type="Pfam" id="PF06280">
    <property type="entry name" value="fn3_5"/>
    <property type="match status" value="1"/>
</dbReference>
<dbReference type="GO" id="GO:0006508">
    <property type="term" value="P:proteolysis"/>
    <property type="evidence" value="ECO:0007669"/>
    <property type="project" value="UniProtKB-KW"/>
</dbReference>
<evidence type="ECO:0000256" key="5">
    <source>
        <dbReference type="ARBA" id="ARBA00022729"/>
    </source>
</evidence>
<feature type="active site" description="Charge relay system" evidence="8 9">
    <location>
        <position position="522"/>
    </location>
</feature>
<evidence type="ECO:0000259" key="12">
    <source>
        <dbReference type="Pfam" id="PF02225"/>
    </source>
</evidence>
<evidence type="ECO:0000256" key="10">
    <source>
        <dbReference type="RuleBase" id="RU003355"/>
    </source>
</evidence>
<name>A0A0K1E8S2_CHOCO</name>
<dbReference type="InterPro" id="IPR050131">
    <property type="entry name" value="Peptidase_S8_subtilisin-like"/>
</dbReference>
<evidence type="ECO:0000256" key="8">
    <source>
        <dbReference type="PIRSR" id="PIRSR615500-1"/>
    </source>
</evidence>
<proteinExistence type="inferred from homology"/>
<evidence type="ECO:0000256" key="2">
    <source>
        <dbReference type="ARBA" id="ARBA00022512"/>
    </source>
</evidence>
<dbReference type="PROSITE" id="PS51892">
    <property type="entry name" value="SUBTILASE"/>
    <property type="match status" value="1"/>
</dbReference>
<dbReference type="CDD" id="cd07489">
    <property type="entry name" value="Peptidases_S8_5"/>
    <property type="match status" value="1"/>
</dbReference>
<evidence type="ECO:0000259" key="11">
    <source>
        <dbReference type="Pfam" id="PF00082"/>
    </source>
</evidence>
<sequence>MRWLGSVALLAGIAGCGTASEVGVEEPGQATFDVDELTELYLVEFEEPSITRGGTEAVLDLERSAFRSSAANRGLRYRERFTFNRLWNGFSVEVGVADAADLARLQNVKAVFPMVHFEPDGGDDGPGNTSNPEMASAITMTGAATVRQDLGLTGEGVVVAVIDSGIDYDHPDLGNGCFGPGCRVAYGYDFVGDAFNSQNSSSRPVPDPYPDDCGGHGTHVAGIIGASGVITGVAPEATLAGYRVFGCSGSTSADIMIAAMERARNDGARVVNMSIGSPFAWPEYPTAVAADQLVEDGVVVVTSGGNSGTSGLWATGAPGTGKRVIATAAVINLKSTAPTFEVEQTLYSYNQATASALPPSSGSFPLVRTGAAVPESEGCADLPAGALAGKVVLVRRGGCTFHVKALIAQNAGAAAAIIYNNQGGSLSPTVAGTPAITIPVVAISQDLGDALNAAIGQGANTLNWSQQVISTPADGANMIASYSSYGMTAELDLKPDIAAPGEYIWSTYPLELGGYSSQGGTSMASPHVAGTVALLLQGRSGIPAWQVRDVLQNSAVPVAFRENVASGLPDHTFRQGAGMVRIDRAIASTVFVTPGKLSLGEDLPAPHAVTLHLQNVGDTEQTYTVSHLDAPSATGNHFTPTKLITNFATVTPATPTVTVPAGGTADLEVAISSNPAMPEGTLYGGYVVLTPQTPPAHGDGVLRIPFAGYKGDYQLIPTIDPNNNGYPWLARHSGSSDANGRPIFTNQPNGGTFSSFSGTDLPYVVAFINHSPRKLILDVFEATTQKPWGRAREVDYVFQNAAATDYSYYSWNGTTTLNKKSVKVPNGRYIIKMKLLRALGDENNPAHWDNWTSPVITINRP</sequence>
<dbReference type="Proteomes" id="UP000067626">
    <property type="component" value="Chromosome"/>
</dbReference>
<feature type="active site" description="Charge relay system" evidence="8 9">
    <location>
        <position position="163"/>
    </location>
</feature>
<dbReference type="PANTHER" id="PTHR43806:SF11">
    <property type="entry name" value="CEREVISIN-RELATED"/>
    <property type="match status" value="1"/>
</dbReference>
<dbReference type="GO" id="GO:0016020">
    <property type="term" value="C:membrane"/>
    <property type="evidence" value="ECO:0007669"/>
    <property type="project" value="InterPro"/>
</dbReference>
<dbReference type="InterPro" id="IPR023827">
    <property type="entry name" value="Peptidase_S8_Asp-AS"/>
</dbReference>
<keyword evidence="5" id="KW-0732">Signal</keyword>
<dbReference type="KEGG" id="ccro:CMC5_013960"/>
<dbReference type="InterPro" id="IPR010435">
    <property type="entry name" value="C5a/SBT2-like_Fn3"/>
</dbReference>
<reference evidence="14 15" key="1">
    <citation type="submission" date="2015-07" db="EMBL/GenBank/DDBJ databases">
        <title>Genome analysis of myxobacterium Chondromyces crocatus Cm c5 reveals a high potential for natural compound synthesis and the genetic basis for the loss of fruiting body formation.</title>
        <authorList>
            <person name="Zaburannyi N."/>
            <person name="Bunk B."/>
            <person name="Maier J."/>
            <person name="Overmann J."/>
            <person name="Mueller R."/>
        </authorList>
    </citation>
    <scope>NUCLEOTIDE SEQUENCE [LARGE SCALE GENOMIC DNA]</scope>
    <source>
        <strain evidence="14 15">Cm c5</strain>
    </source>
</reference>
<dbReference type="Gene3D" id="2.60.40.1710">
    <property type="entry name" value="Subtilisin-like superfamily"/>
    <property type="match status" value="1"/>
</dbReference>
<evidence type="ECO:0000313" key="15">
    <source>
        <dbReference type="Proteomes" id="UP000067626"/>
    </source>
</evidence>
<dbReference type="InterPro" id="IPR036852">
    <property type="entry name" value="Peptidase_S8/S53_dom_sf"/>
</dbReference>
<feature type="active site" description="Charge relay system" evidence="8 9">
    <location>
        <position position="216"/>
    </location>
</feature>
<dbReference type="SUPFAM" id="SSF52025">
    <property type="entry name" value="PA domain"/>
    <property type="match status" value="1"/>
</dbReference>
<dbReference type="AlphaFoldDB" id="A0A0K1E8S2"/>
<dbReference type="PRINTS" id="PR00723">
    <property type="entry name" value="SUBTILISIN"/>
</dbReference>
<evidence type="ECO:0000256" key="9">
    <source>
        <dbReference type="PROSITE-ProRule" id="PRU01240"/>
    </source>
</evidence>
<dbReference type="InterPro" id="IPR034187">
    <property type="entry name" value="Peptidases_S8_5"/>
</dbReference>
<keyword evidence="7 9" id="KW-0720">Serine protease</keyword>
<gene>
    <name evidence="14" type="ORF">CMC5_013960</name>
</gene>
<accession>A0A0K1E8S2</accession>
<evidence type="ECO:0000256" key="1">
    <source>
        <dbReference type="ARBA" id="ARBA00011073"/>
    </source>
</evidence>
<keyword evidence="6 9" id="KW-0378">Hydrolase</keyword>
<dbReference type="PROSITE" id="PS00136">
    <property type="entry name" value="SUBTILASE_ASP"/>
    <property type="match status" value="1"/>
</dbReference>
<feature type="domain" description="C5a peptidase/Subtilisin-like protease SBT2-like Fn3-like" evidence="13">
    <location>
        <begin position="609"/>
        <end position="706"/>
    </location>
</feature>
<evidence type="ECO:0000259" key="13">
    <source>
        <dbReference type="Pfam" id="PF06280"/>
    </source>
</evidence>
<dbReference type="PROSITE" id="PS00137">
    <property type="entry name" value="SUBTILASE_HIS"/>
    <property type="match status" value="1"/>
</dbReference>
<organism evidence="14 15">
    <name type="scientific">Chondromyces crocatus</name>
    <dbReference type="NCBI Taxonomy" id="52"/>
    <lineage>
        <taxon>Bacteria</taxon>
        <taxon>Pseudomonadati</taxon>
        <taxon>Myxococcota</taxon>
        <taxon>Polyangia</taxon>
        <taxon>Polyangiales</taxon>
        <taxon>Polyangiaceae</taxon>
        <taxon>Chondromyces</taxon>
    </lineage>
</organism>
<dbReference type="InterPro" id="IPR015500">
    <property type="entry name" value="Peptidase_S8_subtilisin-rel"/>
</dbReference>
<dbReference type="STRING" id="52.CMC5_013960"/>
<dbReference type="PATRIC" id="fig|52.7.peg.1489"/>
<evidence type="ECO:0000256" key="4">
    <source>
        <dbReference type="ARBA" id="ARBA00022670"/>
    </source>
</evidence>
<feature type="domain" description="Peptidase S8/S53" evidence="11">
    <location>
        <begin position="154"/>
        <end position="573"/>
    </location>
</feature>
<dbReference type="InterPro" id="IPR046450">
    <property type="entry name" value="PA_dom_sf"/>
</dbReference>
<dbReference type="InterPro" id="IPR000209">
    <property type="entry name" value="Peptidase_S8/S53_dom"/>
</dbReference>
<dbReference type="PROSITE" id="PS00138">
    <property type="entry name" value="SUBTILASE_SER"/>
    <property type="match status" value="1"/>
</dbReference>
<evidence type="ECO:0000256" key="6">
    <source>
        <dbReference type="ARBA" id="ARBA00022801"/>
    </source>
</evidence>
<dbReference type="PANTHER" id="PTHR43806">
    <property type="entry name" value="PEPTIDASE S8"/>
    <property type="match status" value="1"/>
</dbReference>
<protein>
    <submittedName>
        <fullName evidence="14">Peptidase S8</fullName>
    </submittedName>
</protein>
<dbReference type="Gene3D" id="3.40.50.200">
    <property type="entry name" value="Peptidase S8/S53 domain"/>
    <property type="match status" value="1"/>
</dbReference>
<keyword evidence="4 9" id="KW-0645">Protease</keyword>
<dbReference type="EMBL" id="CP012159">
    <property type="protein sequence ID" value="AKT37265.1"/>
    <property type="molecule type" value="Genomic_DNA"/>
</dbReference>
<keyword evidence="3" id="KW-0964">Secreted</keyword>
<dbReference type="Gene3D" id="3.50.30.30">
    <property type="match status" value="1"/>
</dbReference>
<keyword evidence="15" id="KW-1185">Reference proteome</keyword>
<dbReference type="InterPro" id="IPR022398">
    <property type="entry name" value="Peptidase_S8_His-AS"/>
</dbReference>